<dbReference type="Proteomes" id="UP001174867">
    <property type="component" value="Unassembled WGS sequence"/>
</dbReference>
<keyword evidence="4" id="KW-0812">Transmembrane</keyword>
<dbReference type="RefSeq" id="WP_301696786.1">
    <property type="nucleotide sequence ID" value="NZ_JAUJYW010000001.1"/>
</dbReference>
<keyword evidence="7" id="KW-1185">Reference proteome</keyword>
<evidence type="ECO:0000256" key="4">
    <source>
        <dbReference type="SAM" id="Phobius"/>
    </source>
</evidence>
<dbReference type="Pfam" id="PF00486">
    <property type="entry name" value="Trans_reg_C"/>
    <property type="match status" value="1"/>
</dbReference>
<evidence type="ECO:0000259" key="5">
    <source>
        <dbReference type="PROSITE" id="PS51755"/>
    </source>
</evidence>
<comment type="caution">
    <text evidence="6">The sequence shown here is derived from an EMBL/GenBank/DDBJ whole genome shotgun (WGS) entry which is preliminary data.</text>
</comment>
<dbReference type="InterPro" id="IPR001867">
    <property type="entry name" value="OmpR/PhoB-type_DNA-bd"/>
</dbReference>
<keyword evidence="1 2" id="KW-0238">DNA-binding</keyword>
<keyword evidence="4" id="KW-1133">Transmembrane helix</keyword>
<evidence type="ECO:0000256" key="2">
    <source>
        <dbReference type="PROSITE-ProRule" id="PRU01091"/>
    </source>
</evidence>
<evidence type="ECO:0000313" key="6">
    <source>
        <dbReference type="EMBL" id="MDN8598410.1"/>
    </source>
</evidence>
<accession>A0ABT8PPZ5</accession>
<dbReference type="SUPFAM" id="SSF46894">
    <property type="entry name" value="C-terminal effector domain of the bipartite response regulators"/>
    <property type="match status" value="1"/>
</dbReference>
<dbReference type="SMART" id="SM00862">
    <property type="entry name" value="Trans_reg_C"/>
    <property type="match status" value="1"/>
</dbReference>
<dbReference type="CDD" id="cd00383">
    <property type="entry name" value="trans_reg_C"/>
    <property type="match status" value="1"/>
</dbReference>
<proteinExistence type="predicted"/>
<gene>
    <name evidence="6" type="ORF">Q0A17_03125</name>
</gene>
<evidence type="ECO:0000256" key="1">
    <source>
        <dbReference type="ARBA" id="ARBA00023125"/>
    </source>
</evidence>
<protein>
    <submittedName>
        <fullName evidence="6">Winged helix-turn-helix domain-containing protein</fullName>
    </submittedName>
</protein>
<dbReference type="EMBL" id="JAUJYW010000001">
    <property type="protein sequence ID" value="MDN8598410.1"/>
    <property type="molecule type" value="Genomic_DNA"/>
</dbReference>
<reference evidence="6 7" key="1">
    <citation type="submission" date="2023-07" db="EMBL/GenBank/DDBJ databases">
        <title>Citrobacter selenititolerans sp. nov., isolated from seleniferous soil.</title>
        <authorList>
            <person name="Zhang S."/>
            <person name="Li K."/>
            <person name="Peng J."/>
            <person name="Wang H."/>
            <person name="Sun J."/>
            <person name="Guo Y."/>
        </authorList>
    </citation>
    <scope>NUCLEOTIDE SEQUENCE [LARGE SCALE GENOMIC DNA]</scope>
    <source>
        <strain evidence="6 7">S2-9</strain>
    </source>
</reference>
<dbReference type="InterPro" id="IPR016032">
    <property type="entry name" value="Sig_transdc_resp-reg_C-effctor"/>
</dbReference>
<feature type="compositionally biased region" description="Polar residues" evidence="3">
    <location>
        <begin position="119"/>
        <end position="132"/>
    </location>
</feature>
<dbReference type="InterPro" id="IPR036388">
    <property type="entry name" value="WH-like_DNA-bd_sf"/>
</dbReference>
<feature type="domain" description="OmpR/PhoB-type" evidence="5">
    <location>
        <begin position="1"/>
        <end position="100"/>
    </location>
</feature>
<sequence>MSIIVNKWRMDSSLNALIHCETGETRRLGEYHFILLETLAKNADTVLSRSFLMTEVWKNRIVGGNSLPTAIHALRVAIDDDGKQQEIIKTIPKKGYVFNKSYLTITESAVNEIREDSVADNNETPTESSGDEQVNAEPQPDIAVIKQPHPVAPQRNTIKKPRHNVMVIMLPIIIISLILFSLIYYIKTTPTPATVDAPLLIKEEAEHADRITIYHLYNEGTHEESSALVSLHLRPGMAKISPLLTTHNALMTLYYKVSLDKMVLDIVLSNQCNKSWQLVLNFKNWQNKDTEINTILFQEVEKMLNEIPKCE</sequence>
<dbReference type="PROSITE" id="PS51755">
    <property type="entry name" value="OMPR_PHOB"/>
    <property type="match status" value="1"/>
</dbReference>
<feature type="DNA-binding region" description="OmpR/PhoB-type" evidence="2">
    <location>
        <begin position="1"/>
        <end position="100"/>
    </location>
</feature>
<keyword evidence="4" id="KW-0472">Membrane</keyword>
<evidence type="ECO:0000313" key="7">
    <source>
        <dbReference type="Proteomes" id="UP001174867"/>
    </source>
</evidence>
<dbReference type="Gene3D" id="1.10.10.10">
    <property type="entry name" value="Winged helix-like DNA-binding domain superfamily/Winged helix DNA-binding domain"/>
    <property type="match status" value="1"/>
</dbReference>
<feature type="region of interest" description="Disordered" evidence="3">
    <location>
        <begin position="114"/>
        <end position="135"/>
    </location>
</feature>
<feature type="transmembrane region" description="Helical" evidence="4">
    <location>
        <begin position="165"/>
        <end position="186"/>
    </location>
</feature>
<evidence type="ECO:0000256" key="3">
    <source>
        <dbReference type="SAM" id="MobiDB-lite"/>
    </source>
</evidence>
<organism evidence="6 7">
    <name type="scientific">Citrobacter enshiensis</name>
    <dbReference type="NCBI Taxonomy" id="2971264"/>
    <lineage>
        <taxon>Bacteria</taxon>
        <taxon>Pseudomonadati</taxon>
        <taxon>Pseudomonadota</taxon>
        <taxon>Gammaproteobacteria</taxon>
        <taxon>Enterobacterales</taxon>
        <taxon>Enterobacteriaceae</taxon>
        <taxon>Citrobacter</taxon>
    </lineage>
</organism>
<name>A0ABT8PPZ5_9ENTR</name>